<organism evidence="3 5">
    <name type="scientific">Paracoccus halophilus</name>
    <dbReference type="NCBI Taxonomy" id="376733"/>
    <lineage>
        <taxon>Bacteria</taxon>
        <taxon>Pseudomonadati</taxon>
        <taxon>Pseudomonadota</taxon>
        <taxon>Alphaproteobacteria</taxon>
        <taxon>Rhodobacterales</taxon>
        <taxon>Paracoccaceae</taxon>
        <taxon>Paracoccus</taxon>
    </lineage>
</organism>
<dbReference type="SUPFAM" id="SSF53850">
    <property type="entry name" value="Periplasmic binding protein-like II"/>
    <property type="match status" value="1"/>
</dbReference>
<dbReference type="Gene3D" id="3.40.190.150">
    <property type="entry name" value="Bordetella uptake gene, domain 1"/>
    <property type="match status" value="1"/>
</dbReference>
<dbReference type="PANTHER" id="PTHR42928:SF5">
    <property type="entry name" value="BLR1237 PROTEIN"/>
    <property type="match status" value="1"/>
</dbReference>
<comment type="similarity">
    <text evidence="1">Belongs to the UPF0065 (bug) family.</text>
</comment>
<feature type="signal peptide" evidence="2">
    <location>
        <begin position="1"/>
        <end position="20"/>
    </location>
</feature>
<dbReference type="Proteomes" id="UP000029846">
    <property type="component" value="Unassembled WGS sequence"/>
</dbReference>
<gene>
    <name evidence="3" type="ORF">IT41_06745</name>
    <name evidence="4" type="ORF">SAMN04487972_106181</name>
</gene>
<dbReference type="EMBL" id="JRKN01000006">
    <property type="protein sequence ID" value="KGJ05457.1"/>
    <property type="molecule type" value="Genomic_DNA"/>
</dbReference>
<dbReference type="OrthoDB" id="8970543at2"/>
<accession>A0A099F5Q0</accession>
<evidence type="ECO:0000256" key="2">
    <source>
        <dbReference type="SAM" id="SignalP"/>
    </source>
</evidence>
<dbReference type="InterPro" id="IPR005064">
    <property type="entry name" value="BUG"/>
</dbReference>
<evidence type="ECO:0000313" key="4">
    <source>
        <dbReference type="EMBL" id="SFA49339.1"/>
    </source>
</evidence>
<reference evidence="3 5" key="1">
    <citation type="submission" date="2014-09" db="EMBL/GenBank/DDBJ databases">
        <authorList>
            <person name="McGinnis J.M."/>
            <person name="Wolfgang W.J."/>
        </authorList>
    </citation>
    <scope>NUCLEOTIDE SEQUENCE [LARGE SCALE GENOMIC DNA]</scope>
    <source>
        <strain evidence="3 5">JCM 14014</strain>
    </source>
</reference>
<name>A0A099F5Q0_9RHOB</name>
<proteinExistence type="inferred from homology"/>
<dbReference type="Gene3D" id="3.40.190.10">
    <property type="entry name" value="Periplasmic binding protein-like II"/>
    <property type="match status" value="1"/>
</dbReference>
<dbReference type="eggNOG" id="COG3181">
    <property type="taxonomic scope" value="Bacteria"/>
</dbReference>
<dbReference type="Proteomes" id="UP000182312">
    <property type="component" value="Unassembled WGS sequence"/>
</dbReference>
<dbReference type="PANTHER" id="PTHR42928">
    <property type="entry name" value="TRICARBOXYLATE-BINDING PROTEIN"/>
    <property type="match status" value="1"/>
</dbReference>
<evidence type="ECO:0000313" key="6">
    <source>
        <dbReference type="Proteomes" id="UP000182312"/>
    </source>
</evidence>
<reference evidence="4 6" key="3">
    <citation type="submission" date="2016-10" db="EMBL/GenBank/DDBJ databases">
        <authorList>
            <person name="de Groot N.N."/>
        </authorList>
    </citation>
    <scope>NUCLEOTIDE SEQUENCE [LARGE SCALE GENOMIC DNA]</scope>
    <source>
        <strain evidence="4 6">CGMCC 1.6117</strain>
    </source>
</reference>
<feature type="chain" id="PRO_5010409426" evidence="2">
    <location>
        <begin position="21"/>
        <end position="318"/>
    </location>
</feature>
<dbReference type="STRING" id="376733.SAMN04487972_106181"/>
<evidence type="ECO:0000313" key="3">
    <source>
        <dbReference type="EMBL" id="KGJ05457.1"/>
    </source>
</evidence>
<dbReference type="EMBL" id="FOJO01000006">
    <property type="protein sequence ID" value="SFA49339.1"/>
    <property type="molecule type" value="Genomic_DNA"/>
</dbReference>
<reference evidence="3 5" key="2">
    <citation type="submission" date="2014-10" db="EMBL/GenBank/DDBJ databases">
        <title>Paracoccus sanguinis sp. nov., isolated from clinical specimens of New York State patients.</title>
        <authorList>
            <person name="Mingle L.A."/>
            <person name="Cole J.A."/>
            <person name="Lapierre P."/>
            <person name="Musser K.A."/>
        </authorList>
    </citation>
    <scope>NUCLEOTIDE SEQUENCE [LARGE SCALE GENOMIC DNA]</scope>
    <source>
        <strain evidence="3 5">JCM 14014</strain>
    </source>
</reference>
<sequence>MTFAKTTAIAAILTATGAGAALADWPTDRPIEMIVAFAPGGGTDIMLRTLAPFLEAELETQFPVLNRPGASGEIAYTALSQARPDGYTVSSLNTPGFLTMQIDRKLRYDPASICPIARIVEDPGTFIVQAGSEFQSLADLVAYARENPGAVSVGTTGMGTDEHLAMLQLEQAAGVDLTAVPFGGANEAKTALLGGHVSMIGLNVGEYSTSDDNAFRALAQFSQERSVLAPDLPTATEQGFEVLMSSERGLAARCDVPEEIRAKLAAAVDAALANPEFQEKAKQQALPLAYRSGADWQAEMPARLARFTEIFKLIEGGQ</sequence>
<keyword evidence="5" id="KW-1185">Reference proteome</keyword>
<dbReference type="PIRSF" id="PIRSF017082">
    <property type="entry name" value="YflP"/>
    <property type="match status" value="1"/>
</dbReference>
<evidence type="ECO:0000256" key="1">
    <source>
        <dbReference type="ARBA" id="ARBA00006987"/>
    </source>
</evidence>
<dbReference type="Pfam" id="PF03401">
    <property type="entry name" value="TctC"/>
    <property type="match status" value="1"/>
</dbReference>
<protein>
    <submittedName>
        <fullName evidence="4">Tripartite-type tricarboxylate transporter, receptor component TctC</fullName>
    </submittedName>
</protein>
<keyword evidence="4" id="KW-0675">Receptor</keyword>
<dbReference type="CDD" id="cd07012">
    <property type="entry name" value="PBP2_Bug_TTT"/>
    <property type="match status" value="1"/>
</dbReference>
<dbReference type="InterPro" id="IPR042100">
    <property type="entry name" value="Bug_dom1"/>
</dbReference>
<dbReference type="AlphaFoldDB" id="A0A099F5Q0"/>
<evidence type="ECO:0000313" key="5">
    <source>
        <dbReference type="Proteomes" id="UP000029846"/>
    </source>
</evidence>
<keyword evidence="2" id="KW-0732">Signal</keyword>
<dbReference type="RefSeq" id="WP_036739614.1">
    <property type="nucleotide sequence ID" value="NZ_FOJO01000006.1"/>
</dbReference>